<dbReference type="PANTHER" id="PTHR34502:SF3">
    <property type="entry name" value="DUF6594 DOMAIN-CONTAINING PROTEIN"/>
    <property type="match status" value="1"/>
</dbReference>
<evidence type="ECO:0000313" key="4">
    <source>
        <dbReference type="EMBL" id="KAK0392941.1"/>
    </source>
</evidence>
<feature type="transmembrane region" description="Helical" evidence="2">
    <location>
        <begin position="227"/>
        <end position="245"/>
    </location>
</feature>
<evidence type="ECO:0000256" key="2">
    <source>
        <dbReference type="SAM" id="Phobius"/>
    </source>
</evidence>
<protein>
    <recommendedName>
        <fullName evidence="3">DUF6594 domain-containing protein</fullName>
    </recommendedName>
</protein>
<organism evidence="4 5">
    <name type="scientific">Sarocladium strictum</name>
    <name type="common">Black bundle disease fungus</name>
    <name type="synonym">Acremonium strictum</name>
    <dbReference type="NCBI Taxonomy" id="5046"/>
    <lineage>
        <taxon>Eukaryota</taxon>
        <taxon>Fungi</taxon>
        <taxon>Dikarya</taxon>
        <taxon>Ascomycota</taxon>
        <taxon>Pezizomycotina</taxon>
        <taxon>Sordariomycetes</taxon>
        <taxon>Hypocreomycetidae</taxon>
        <taxon>Hypocreales</taxon>
        <taxon>Sarocladiaceae</taxon>
        <taxon>Sarocladium</taxon>
    </lineage>
</organism>
<evidence type="ECO:0000256" key="1">
    <source>
        <dbReference type="SAM" id="MobiDB-lite"/>
    </source>
</evidence>
<keyword evidence="2" id="KW-0812">Transmembrane</keyword>
<dbReference type="InterPro" id="IPR046529">
    <property type="entry name" value="DUF6594"/>
</dbReference>
<feature type="compositionally biased region" description="Polar residues" evidence="1">
    <location>
        <begin position="14"/>
        <end position="23"/>
    </location>
</feature>
<sequence>MKEDVEQGLDHTPRSSNDPSTIESRTINISDAIDYNWDSLPPGTQQLGRWMHLGSNNELFRKFNYIGVRCLIHKAAKLQDLEVQLFEHDSADQRDEPRSPHHVSEYSARRDLLMARIEEAWRSHSEILILKERVDRIAAPTTKNKQDFQTFLTRYRPLDEKEEFMHDPADMVLLGGAREYTWMDGKIEYLAHHCPLQFVKKLLGEKKSCHPGQSHLSQNRINMLTKGVLILLVGSLLSAPLYPLFSWTQGANVDGTHMAMIMGLQTGCTTVFGVVLHLCTIAKRHEIFTASVAYMAILVVFMGQVRQG</sequence>
<feature type="region of interest" description="Disordered" evidence="1">
    <location>
        <begin position="1"/>
        <end position="23"/>
    </location>
</feature>
<gene>
    <name evidence="4" type="ORF">NLU13_2435</name>
</gene>
<feature type="transmembrane region" description="Helical" evidence="2">
    <location>
        <begin position="287"/>
        <end position="305"/>
    </location>
</feature>
<keyword evidence="2" id="KW-1133">Transmembrane helix</keyword>
<feature type="compositionally biased region" description="Basic and acidic residues" evidence="1">
    <location>
        <begin position="1"/>
        <end position="13"/>
    </location>
</feature>
<dbReference type="AlphaFoldDB" id="A0AA39LCP8"/>
<keyword evidence="2" id="KW-0472">Membrane</keyword>
<feature type="transmembrane region" description="Helical" evidence="2">
    <location>
        <begin position="257"/>
        <end position="280"/>
    </location>
</feature>
<feature type="domain" description="DUF6594" evidence="3">
    <location>
        <begin position="47"/>
        <end position="299"/>
    </location>
</feature>
<proteinExistence type="predicted"/>
<comment type="caution">
    <text evidence="4">The sequence shown here is derived from an EMBL/GenBank/DDBJ whole genome shotgun (WGS) entry which is preliminary data.</text>
</comment>
<dbReference type="Pfam" id="PF20237">
    <property type="entry name" value="DUF6594"/>
    <property type="match status" value="1"/>
</dbReference>
<dbReference type="Proteomes" id="UP001175261">
    <property type="component" value="Unassembled WGS sequence"/>
</dbReference>
<accession>A0AA39LCP8</accession>
<evidence type="ECO:0000313" key="5">
    <source>
        <dbReference type="Proteomes" id="UP001175261"/>
    </source>
</evidence>
<evidence type="ECO:0000259" key="3">
    <source>
        <dbReference type="Pfam" id="PF20237"/>
    </source>
</evidence>
<dbReference type="EMBL" id="JAPDFR010000001">
    <property type="protein sequence ID" value="KAK0392941.1"/>
    <property type="molecule type" value="Genomic_DNA"/>
</dbReference>
<keyword evidence="5" id="KW-1185">Reference proteome</keyword>
<reference evidence="4" key="1">
    <citation type="submission" date="2022-10" db="EMBL/GenBank/DDBJ databases">
        <title>Determination and structural analysis of whole genome sequence of Sarocladium strictum F4-1.</title>
        <authorList>
            <person name="Hu L."/>
            <person name="Jiang Y."/>
        </authorList>
    </citation>
    <scope>NUCLEOTIDE SEQUENCE</scope>
    <source>
        <strain evidence="4">F4-1</strain>
    </source>
</reference>
<dbReference type="PANTHER" id="PTHR34502">
    <property type="entry name" value="DUF6594 DOMAIN-CONTAINING PROTEIN-RELATED"/>
    <property type="match status" value="1"/>
</dbReference>
<name>A0AA39LCP8_SARSR</name>